<dbReference type="AlphaFoldDB" id="A0A366IE11"/>
<gene>
    <name evidence="1" type="ORF">DES36_10384</name>
</gene>
<comment type="caution">
    <text evidence="1">The sequence shown here is derived from an EMBL/GenBank/DDBJ whole genome shotgun (WGS) entry which is preliminary data.</text>
</comment>
<protein>
    <submittedName>
        <fullName evidence="1">Uncharacterized protein</fullName>
    </submittedName>
</protein>
<dbReference type="Proteomes" id="UP000253490">
    <property type="component" value="Unassembled WGS sequence"/>
</dbReference>
<proteinExistence type="predicted"/>
<evidence type="ECO:0000313" key="1">
    <source>
        <dbReference type="EMBL" id="RBP68323.1"/>
    </source>
</evidence>
<reference evidence="1 2" key="1">
    <citation type="submission" date="2018-06" db="EMBL/GenBank/DDBJ databases">
        <title>Genomic Encyclopedia of Type Strains, Phase IV (KMG-IV): sequencing the most valuable type-strain genomes for metagenomic binning, comparative biology and taxonomic classification.</title>
        <authorList>
            <person name="Goeker M."/>
        </authorList>
    </citation>
    <scope>NUCLEOTIDE SEQUENCE [LARGE SCALE GENOMIC DNA]</scope>
    <source>
        <strain evidence="1 2">DSM 22112</strain>
    </source>
</reference>
<organism evidence="1 2">
    <name type="scientific">Alkalibaculum bacchi</name>
    <dbReference type="NCBI Taxonomy" id="645887"/>
    <lineage>
        <taxon>Bacteria</taxon>
        <taxon>Bacillati</taxon>
        <taxon>Bacillota</taxon>
        <taxon>Clostridia</taxon>
        <taxon>Eubacteriales</taxon>
        <taxon>Eubacteriaceae</taxon>
        <taxon>Alkalibaculum</taxon>
    </lineage>
</organism>
<evidence type="ECO:0000313" key="2">
    <source>
        <dbReference type="Proteomes" id="UP000253490"/>
    </source>
</evidence>
<dbReference type="RefSeq" id="WP_113919755.1">
    <property type="nucleotide sequence ID" value="NZ_CALNCS010000211.1"/>
</dbReference>
<keyword evidence="2" id="KW-1185">Reference proteome</keyword>
<name>A0A366IE11_9FIRM</name>
<sequence>MATKSILKNINIKEKNSGRRLVLALENAKNKKSKEVTYKKSYSEISKDQIKEIFKVTDDNDRV</sequence>
<accession>A0A366IE11</accession>
<dbReference type="EMBL" id="QNRX01000003">
    <property type="protein sequence ID" value="RBP68323.1"/>
    <property type="molecule type" value="Genomic_DNA"/>
</dbReference>